<dbReference type="FunFam" id="3.80.10.10:FF:000165">
    <property type="entry name" value="Centrosomal protein of 97 kDa"/>
    <property type="match status" value="1"/>
</dbReference>
<dbReference type="InterPro" id="IPR000048">
    <property type="entry name" value="IQ_motif_EF-hand-BS"/>
</dbReference>
<evidence type="ECO:0000256" key="2">
    <source>
        <dbReference type="ARBA" id="ARBA00022490"/>
    </source>
</evidence>
<gene>
    <name evidence="12" type="ORF">G5714_001259</name>
</gene>
<dbReference type="Gene3D" id="3.80.10.10">
    <property type="entry name" value="Ribonuclease Inhibitor"/>
    <property type="match status" value="2"/>
</dbReference>
<evidence type="ECO:0000256" key="5">
    <source>
        <dbReference type="ARBA" id="ARBA00022794"/>
    </source>
</evidence>
<evidence type="ECO:0000256" key="4">
    <source>
        <dbReference type="ARBA" id="ARBA00022737"/>
    </source>
</evidence>
<keyword evidence="5" id="KW-0970">Cilium biogenesis/degradation</keyword>
<dbReference type="GO" id="GO:1902018">
    <property type="term" value="P:negative regulation of cilium assembly"/>
    <property type="evidence" value="ECO:0007669"/>
    <property type="project" value="TreeGrafter"/>
</dbReference>
<dbReference type="InterPro" id="IPR032675">
    <property type="entry name" value="LRR_dom_sf"/>
</dbReference>
<evidence type="ECO:0000256" key="6">
    <source>
        <dbReference type="ARBA" id="ARBA00023212"/>
    </source>
</evidence>
<evidence type="ECO:0000256" key="3">
    <source>
        <dbReference type="ARBA" id="ARBA00022614"/>
    </source>
</evidence>
<keyword evidence="4" id="KW-0677">Repeat</keyword>
<feature type="region of interest" description="Disordered" evidence="11">
    <location>
        <begin position="402"/>
        <end position="481"/>
    </location>
</feature>
<evidence type="ECO:0000313" key="12">
    <source>
        <dbReference type="EMBL" id="KAF4119208.1"/>
    </source>
</evidence>
<feature type="coiled-coil region" evidence="10">
    <location>
        <begin position="520"/>
        <end position="554"/>
    </location>
</feature>
<protein>
    <recommendedName>
        <fullName evidence="8">Centrosomal protein of 97 kDa</fullName>
    </recommendedName>
    <alternativeName>
        <fullName evidence="9">Leucine-rich repeat and IQ domain-containing protein 2</fullName>
    </alternativeName>
</protein>
<dbReference type="InterPro" id="IPR050576">
    <property type="entry name" value="Cilia_flagella_integrity"/>
</dbReference>
<evidence type="ECO:0000256" key="9">
    <source>
        <dbReference type="ARBA" id="ARBA00076677"/>
    </source>
</evidence>
<dbReference type="GO" id="GO:0030030">
    <property type="term" value="P:cell projection organization"/>
    <property type="evidence" value="ECO:0007669"/>
    <property type="project" value="UniProtKB-KW"/>
</dbReference>
<dbReference type="SUPFAM" id="SSF52058">
    <property type="entry name" value="L domain-like"/>
    <property type="match status" value="1"/>
</dbReference>
<accession>A0A7J6DIV4</accession>
<dbReference type="GO" id="GO:0005813">
    <property type="term" value="C:centrosome"/>
    <property type="evidence" value="ECO:0007669"/>
    <property type="project" value="UniProtKB-SubCell"/>
</dbReference>
<evidence type="ECO:0000256" key="10">
    <source>
        <dbReference type="SAM" id="Coils"/>
    </source>
</evidence>
<sequence length="674" mass="74373">MAAMEEELFTDPLLQMTNYEGPGLLDLSNQGLHKLDPVLFGPGEVHTLLLDQNHIIKLEHLERNEALLQLSAACNRLVRMMGVSKLIHLRTLNLPNNSVGYIEGLKDLVHLEWLNLAGNNIKVIEQLNTCVSLQHLDLSDNNISHIGDLTKLSVLKTLLLHGNMITTLRSVPAHLPSTLTVLSLAENEIRDLTEVSYLAPLYCLQQLSVMSNPCVLATPALPGCDYRPYVVSWCLSLKLLDGCVVSQKEGLKGEWLYSQGKGRTFRPGQHAQLVQYLASTCPLTATTALQSAEDAKLERILNKQRQHQIQLQQTRPCCSSPSRPTHLDVHKNTDADVIAQADVDPGVQVNAWMSPVSSAVIAAVRLPPAAEDGMVLEDVQTDEEKLHGSLLSSESAFLPFNPAVHPASAPDSGEEEFDDSLAPPTSVQPRPPEEESVGLSSLTHGSDHVTDSTEGNTQQHELNSDGVFQNSSAEDLDRTETQKCELEPRDAAVRIQAWWRGHWTRLCHPQAKEVRAEIRLRRMQDHIVHLTAELERVRKQQEEERLQRRVQEEAVKFLWKQLQVVLEWQSSVNERLSAAPSSASDPSVPSATPVRTEISIPESGFHSPGERPAALDNSLSSTAGSPETVRSLGPLRAGAGDSLLEQYLSSVQRRDEDEATPSDLSPHGKQELLS</sequence>
<organism evidence="12 13">
    <name type="scientific">Onychostoma macrolepis</name>
    <dbReference type="NCBI Taxonomy" id="369639"/>
    <lineage>
        <taxon>Eukaryota</taxon>
        <taxon>Metazoa</taxon>
        <taxon>Chordata</taxon>
        <taxon>Craniata</taxon>
        <taxon>Vertebrata</taxon>
        <taxon>Euteleostomi</taxon>
        <taxon>Actinopterygii</taxon>
        <taxon>Neopterygii</taxon>
        <taxon>Teleostei</taxon>
        <taxon>Ostariophysi</taxon>
        <taxon>Cypriniformes</taxon>
        <taxon>Cyprinidae</taxon>
        <taxon>Acrossocheilinae</taxon>
        <taxon>Onychostoma</taxon>
    </lineage>
</organism>
<dbReference type="PROSITE" id="PS50096">
    <property type="entry name" value="IQ"/>
    <property type="match status" value="1"/>
</dbReference>
<keyword evidence="3" id="KW-0433">Leucine-rich repeat</keyword>
<dbReference type="InterPro" id="IPR001611">
    <property type="entry name" value="Leu-rich_rpt"/>
</dbReference>
<dbReference type="EMBL" id="JAAMOB010000001">
    <property type="protein sequence ID" value="KAF4119208.1"/>
    <property type="molecule type" value="Genomic_DNA"/>
</dbReference>
<evidence type="ECO:0000256" key="11">
    <source>
        <dbReference type="SAM" id="MobiDB-lite"/>
    </source>
</evidence>
<reference evidence="12 13" key="1">
    <citation type="submission" date="2020-04" db="EMBL/GenBank/DDBJ databases">
        <title>Chromosome-level genome assembly of a cyprinid fish Onychostoma macrolepis by integration of Nanopore Sequencing, Bionano and Hi-C technology.</title>
        <authorList>
            <person name="Wang D."/>
        </authorList>
    </citation>
    <scope>NUCLEOTIDE SEQUENCE [LARGE SCALE GENOMIC DNA]</scope>
    <source>
        <strain evidence="12">SWU-2019</strain>
        <tissue evidence="12">Muscle</tissue>
    </source>
</reference>
<evidence type="ECO:0000313" key="13">
    <source>
        <dbReference type="Proteomes" id="UP000579812"/>
    </source>
</evidence>
<evidence type="ECO:0000256" key="1">
    <source>
        <dbReference type="ARBA" id="ARBA00004300"/>
    </source>
</evidence>
<feature type="region of interest" description="Disordered" evidence="11">
    <location>
        <begin position="649"/>
        <end position="674"/>
    </location>
</feature>
<dbReference type="OrthoDB" id="5954088at2759"/>
<name>A0A7J6DIV4_9TELE</name>
<feature type="compositionally biased region" description="Polar residues" evidence="11">
    <location>
        <begin position="452"/>
        <end position="473"/>
    </location>
</feature>
<keyword evidence="6" id="KW-0206">Cytoskeleton</keyword>
<dbReference type="PANTHER" id="PTHR45973">
    <property type="entry name" value="PROTEIN PHOSPHATASE 1 REGULATORY SUBUNIT SDS22-RELATED"/>
    <property type="match status" value="1"/>
</dbReference>
<feature type="region of interest" description="Disordered" evidence="11">
    <location>
        <begin position="600"/>
        <end position="637"/>
    </location>
</feature>
<comment type="caution">
    <text evidence="12">The sequence shown here is derived from an EMBL/GenBank/DDBJ whole genome shotgun (WGS) entry which is preliminary data.</text>
</comment>
<dbReference type="Pfam" id="PF00612">
    <property type="entry name" value="IQ"/>
    <property type="match status" value="1"/>
</dbReference>
<dbReference type="PANTHER" id="PTHR45973:SF2">
    <property type="entry name" value="CENTROSOMAL PROTEIN OF 97 KDA"/>
    <property type="match status" value="1"/>
</dbReference>
<comment type="subcellular location">
    <subcellularLocation>
        <location evidence="1">Cytoplasm</location>
        <location evidence="1">Cytoskeleton</location>
        <location evidence="1">Microtubule organizing center</location>
        <location evidence="1">Centrosome</location>
    </subcellularLocation>
</comment>
<proteinExistence type="predicted"/>
<evidence type="ECO:0000256" key="8">
    <source>
        <dbReference type="ARBA" id="ARBA00068862"/>
    </source>
</evidence>
<dbReference type="SUPFAM" id="SSF52075">
    <property type="entry name" value="Outer arm dynein light chain 1"/>
    <property type="match status" value="1"/>
</dbReference>
<dbReference type="Pfam" id="PF14580">
    <property type="entry name" value="LRR_9"/>
    <property type="match status" value="1"/>
</dbReference>
<keyword evidence="13" id="KW-1185">Reference proteome</keyword>
<keyword evidence="10" id="KW-0175">Coiled coil</keyword>
<evidence type="ECO:0000256" key="7">
    <source>
        <dbReference type="ARBA" id="ARBA00058656"/>
    </source>
</evidence>
<dbReference type="SMART" id="SM00365">
    <property type="entry name" value="LRR_SD22"/>
    <property type="match status" value="5"/>
</dbReference>
<dbReference type="AlphaFoldDB" id="A0A7J6DIV4"/>
<comment type="function">
    <text evidence="7">Acts as a key negative regulator of ciliogenesis in collaboration with CCP110 by capping the mother centriole thereby preventing cilia formation. Required for recruitment of CCP110 to the centrosome.</text>
</comment>
<keyword evidence="2" id="KW-0963">Cytoplasm</keyword>
<dbReference type="CDD" id="cd23767">
    <property type="entry name" value="IQCD"/>
    <property type="match status" value="1"/>
</dbReference>
<dbReference type="PROSITE" id="PS51450">
    <property type="entry name" value="LRR"/>
    <property type="match status" value="4"/>
</dbReference>
<dbReference type="Proteomes" id="UP000579812">
    <property type="component" value="Unassembled WGS sequence"/>
</dbReference>